<dbReference type="InterPro" id="IPR025868">
    <property type="entry name" value="Zn_ribbon_dom_put"/>
</dbReference>
<reference evidence="2 3" key="1">
    <citation type="journal article" date="2016" name="Nat. Commun.">
        <title>Thousands of microbial genomes shed light on interconnected biogeochemical processes in an aquifer system.</title>
        <authorList>
            <person name="Anantharaman K."/>
            <person name="Brown C.T."/>
            <person name="Hug L.A."/>
            <person name="Sharon I."/>
            <person name="Castelle C.J."/>
            <person name="Probst A.J."/>
            <person name="Thomas B.C."/>
            <person name="Singh A."/>
            <person name="Wilkins M.J."/>
            <person name="Karaoz U."/>
            <person name="Brodie E.L."/>
            <person name="Williams K.H."/>
            <person name="Hubbard S.S."/>
            <person name="Banfield J.F."/>
        </authorList>
    </citation>
    <scope>NUCLEOTIDE SEQUENCE [LARGE SCALE GENOMIC DNA]</scope>
</reference>
<protein>
    <recommendedName>
        <fullName evidence="1">Putative zinc ribbon domain-containing protein</fullName>
    </recommendedName>
</protein>
<dbReference type="AlphaFoldDB" id="A0A1G2K588"/>
<feature type="domain" description="Putative zinc ribbon" evidence="1">
    <location>
        <begin position="2"/>
        <end position="63"/>
    </location>
</feature>
<sequence length="65" mass="7645">MDGSTNSEYCSTCFQKGTYTDPDETLETMMEKTEMNMIENLHFPTARAHDLVEEITPKLKRWKRL</sequence>
<evidence type="ECO:0000259" key="1">
    <source>
        <dbReference type="Pfam" id="PF12674"/>
    </source>
</evidence>
<accession>A0A1G2K588</accession>
<dbReference type="EMBL" id="MHQC01000056">
    <property type="protein sequence ID" value="OGZ93650.1"/>
    <property type="molecule type" value="Genomic_DNA"/>
</dbReference>
<dbReference type="Proteomes" id="UP000177152">
    <property type="component" value="Unassembled WGS sequence"/>
</dbReference>
<gene>
    <name evidence="2" type="ORF">A2633_04585</name>
</gene>
<name>A0A1G2K588_9BACT</name>
<proteinExistence type="predicted"/>
<organism evidence="2 3">
    <name type="scientific">Candidatus Sungbacteria bacterium RIFCSPHIGHO2_01_FULL_47_32</name>
    <dbReference type="NCBI Taxonomy" id="1802264"/>
    <lineage>
        <taxon>Bacteria</taxon>
        <taxon>Candidatus Sungiibacteriota</taxon>
    </lineage>
</organism>
<dbReference type="Pfam" id="PF12674">
    <property type="entry name" value="Zn_ribbon_2"/>
    <property type="match status" value="1"/>
</dbReference>
<evidence type="ECO:0000313" key="2">
    <source>
        <dbReference type="EMBL" id="OGZ93650.1"/>
    </source>
</evidence>
<evidence type="ECO:0000313" key="3">
    <source>
        <dbReference type="Proteomes" id="UP000177152"/>
    </source>
</evidence>
<comment type="caution">
    <text evidence="2">The sequence shown here is derived from an EMBL/GenBank/DDBJ whole genome shotgun (WGS) entry which is preliminary data.</text>
</comment>